<keyword evidence="2" id="KW-1185">Reference proteome</keyword>
<reference evidence="1 2" key="1">
    <citation type="journal article" date="2022" name="Plant J.">
        <title>Chromosome-level genome of Camellia lanceoleosa provides a valuable resource for understanding genome evolution and self-incompatibility.</title>
        <authorList>
            <person name="Gong W."/>
            <person name="Xiao S."/>
            <person name="Wang L."/>
            <person name="Liao Z."/>
            <person name="Chang Y."/>
            <person name="Mo W."/>
            <person name="Hu G."/>
            <person name="Li W."/>
            <person name="Zhao G."/>
            <person name="Zhu H."/>
            <person name="Hu X."/>
            <person name="Ji K."/>
            <person name="Xiang X."/>
            <person name="Song Q."/>
            <person name="Yuan D."/>
            <person name="Jin S."/>
            <person name="Zhang L."/>
        </authorList>
    </citation>
    <scope>NUCLEOTIDE SEQUENCE [LARGE SCALE GENOMIC DNA]</scope>
    <source>
        <strain evidence="1">SQ_2022a</strain>
    </source>
</reference>
<proteinExistence type="predicted"/>
<name>A0ACC0FR38_9ERIC</name>
<dbReference type="Proteomes" id="UP001060215">
    <property type="component" value="Chromosome 14"/>
</dbReference>
<accession>A0ACC0FR38</accession>
<organism evidence="1 2">
    <name type="scientific">Camellia lanceoleosa</name>
    <dbReference type="NCBI Taxonomy" id="1840588"/>
    <lineage>
        <taxon>Eukaryota</taxon>
        <taxon>Viridiplantae</taxon>
        <taxon>Streptophyta</taxon>
        <taxon>Embryophyta</taxon>
        <taxon>Tracheophyta</taxon>
        <taxon>Spermatophyta</taxon>
        <taxon>Magnoliopsida</taxon>
        <taxon>eudicotyledons</taxon>
        <taxon>Gunneridae</taxon>
        <taxon>Pentapetalae</taxon>
        <taxon>asterids</taxon>
        <taxon>Ericales</taxon>
        <taxon>Theaceae</taxon>
        <taxon>Camellia</taxon>
    </lineage>
</organism>
<protein>
    <submittedName>
        <fullName evidence="1">Dynamin-related protein 5A</fullName>
    </submittedName>
</protein>
<evidence type="ECO:0000313" key="1">
    <source>
        <dbReference type="EMBL" id="KAI7989871.1"/>
    </source>
</evidence>
<evidence type="ECO:0000313" key="2">
    <source>
        <dbReference type="Proteomes" id="UP001060215"/>
    </source>
</evidence>
<dbReference type="EMBL" id="CM045771">
    <property type="protein sequence ID" value="KAI7989871.1"/>
    <property type="molecule type" value="Genomic_DNA"/>
</dbReference>
<sequence>MATLAKASGIRAVRVDRDLRVEAVGEGTKTSERFKKIPLQISETGWPSKGDEALLKKTKAAVSSKPIVMRVEYAHCPTGIFDIKWSPVGAIVGPLLAQANADGYLKLHHIECCSDGSTAGGNRVYK</sequence>
<gene>
    <name evidence="1" type="ORF">LOK49_LG13G01739</name>
</gene>
<comment type="caution">
    <text evidence="1">The sequence shown here is derived from an EMBL/GenBank/DDBJ whole genome shotgun (WGS) entry which is preliminary data.</text>
</comment>